<evidence type="ECO:0000256" key="1">
    <source>
        <dbReference type="SAM" id="SignalP"/>
    </source>
</evidence>
<dbReference type="PANTHER" id="PTHR34387">
    <property type="entry name" value="SLR1258 PROTEIN"/>
    <property type="match status" value="1"/>
</dbReference>
<evidence type="ECO:0000313" key="3">
    <source>
        <dbReference type="Proteomes" id="UP001501251"/>
    </source>
</evidence>
<keyword evidence="3" id="KW-1185">Reference proteome</keyword>
<dbReference type="EMBL" id="BAABAQ010000002">
    <property type="protein sequence ID" value="GAA4185639.1"/>
    <property type="molecule type" value="Genomic_DNA"/>
</dbReference>
<evidence type="ECO:0000313" key="2">
    <source>
        <dbReference type="EMBL" id="GAA4185639.1"/>
    </source>
</evidence>
<dbReference type="Gene3D" id="3.30.70.2970">
    <property type="entry name" value="Protein of unknown function (DUF541), domain 2"/>
    <property type="match status" value="1"/>
</dbReference>
<dbReference type="RefSeq" id="WP_344916581.1">
    <property type="nucleotide sequence ID" value="NZ_BAABAQ010000002.1"/>
</dbReference>
<keyword evidence="1" id="KW-0732">Signal</keyword>
<dbReference type="Proteomes" id="UP001501251">
    <property type="component" value="Unassembled WGS sequence"/>
</dbReference>
<sequence length="241" mass="25400">MIKMSRSAASAVLVSAGMFLAGLSGGTALADSEPSEATVERSRPQITVVGEGNISTTPDIMRLDTGVEVRRPTAGAAFADARTAAAALTRALLATGIAAEDLRTDELTLSPEYKEYPTISGYRATQGVEAVVRDLDDADEVVDAAASVGETVRFDGVTFEVSDNHAPLRLAREAAFEDARNRATQYAELASRGLGRVMEISEQNVTPPTPVRGFAAIADKASISPGRRNVSVSVKVVYELK</sequence>
<accession>A0ABP8AKT5</accession>
<protein>
    <submittedName>
        <fullName evidence="2">SIMPL domain-containing protein</fullName>
    </submittedName>
</protein>
<comment type="caution">
    <text evidence="2">The sequence shown here is derived from an EMBL/GenBank/DDBJ whole genome shotgun (WGS) entry which is preliminary data.</text>
</comment>
<proteinExistence type="predicted"/>
<dbReference type="PANTHER" id="PTHR34387:SF1">
    <property type="entry name" value="PERIPLASMIC IMMUNOGENIC PROTEIN"/>
    <property type="match status" value="1"/>
</dbReference>
<gene>
    <name evidence="2" type="ORF">GCM10022252_16340</name>
</gene>
<reference evidence="3" key="1">
    <citation type="journal article" date="2019" name="Int. J. Syst. Evol. Microbiol.">
        <title>The Global Catalogue of Microorganisms (GCM) 10K type strain sequencing project: providing services to taxonomists for standard genome sequencing and annotation.</title>
        <authorList>
            <consortium name="The Broad Institute Genomics Platform"/>
            <consortium name="The Broad Institute Genome Sequencing Center for Infectious Disease"/>
            <person name="Wu L."/>
            <person name="Ma J."/>
        </authorList>
    </citation>
    <scope>NUCLEOTIDE SEQUENCE [LARGE SCALE GENOMIC DNA]</scope>
    <source>
        <strain evidence="3">JCM 17388</strain>
    </source>
</reference>
<feature type="signal peptide" evidence="1">
    <location>
        <begin position="1"/>
        <end position="30"/>
    </location>
</feature>
<dbReference type="Pfam" id="PF04402">
    <property type="entry name" value="SIMPL"/>
    <property type="match status" value="1"/>
</dbReference>
<name>A0ABP8AKT5_9ACTN</name>
<dbReference type="InterPro" id="IPR052022">
    <property type="entry name" value="26kDa_periplasmic_antigen"/>
</dbReference>
<dbReference type="Gene3D" id="3.30.110.170">
    <property type="entry name" value="Protein of unknown function (DUF541), domain 1"/>
    <property type="match status" value="1"/>
</dbReference>
<organism evidence="2 3">
    <name type="scientific">Streptosporangium oxazolinicum</name>
    <dbReference type="NCBI Taxonomy" id="909287"/>
    <lineage>
        <taxon>Bacteria</taxon>
        <taxon>Bacillati</taxon>
        <taxon>Actinomycetota</taxon>
        <taxon>Actinomycetes</taxon>
        <taxon>Streptosporangiales</taxon>
        <taxon>Streptosporangiaceae</taxon>
        <taxon>Streptosporangium</taxon>
    </lineage>
</organism>
<feature type="chain" id="PRO_5045668555" evidence="1">
    <location>
        <begin position="31"/>
        <end position="241"/>
    </location>
</feature>
<dbReference type="InterPro" id="IPR007497">
    <property type="entry name" value="SIMPL/DUF541"/>
</dbReference>